<evidence type="ECO:0000313" key="1">
    <source>
        <dbReference type="EMBL" id="KAI0032892.1"/>
    </source>
</evidence>
<organism evidence="1 2">
    <name type="scientific">Vararia minispora EC-137</name>
    <dbReference type="NCBI Taxonomy" id="1314806"/>
    <lineage>
        <taxon>Eukaryota</taxon>
        <taxon>Fungi</taxon>
        <taxon>Dikarya</taxon>
        <taxon>Basidiomycota</taxon>
        <taxon>Agaricomycotina</taxon>
        <taxon>Agaricomycetes</taxon>
        <taxon>Russulales</taxon>
        <taxon>Lachnocladiaceae</taxon>
        <taxon>Vararia</taxon>
    </lineage>
</organism>
<reference evidence="1" key="2">
    <citation type="journal article" date="2022" name="New Phytol.">
        <title>Evolutionary transition to the ectomycorrhizal habit in the genomes of a hyperdiverse lineage of mushroom-forming fungi.</title>
        <authorList>
            <person name="Looney B."/>
            <person name="Miyauchi S."/>
            <person name="Morin E."/>
            <person name="Drula E."/>
            <person name="Courty P.E."/>
            <person name="Kohler A."/>
            <person name="Kuo A."/>
            <person name="LaButti K."/>
            <person name="Pangilinan J."/>
            <person name="Lipzen A."/>
            <person name="Riley R."/>
            <person name="Andreopoulos W."/>
            <person name="He G."/>
            <person name="Johnson J."/>
            <person name="Nolan M."/>
            <person name="Tritt A."/>
            <person name="Barry K.W."/>
            <person name="Grigoriev I.V."/>
            <person name="Nagy L.G."/>
            <person name="Hibbett D."/>
            <person name="Henrissat B."/>
            <person name="Matheny P.B."/>
            <person name="Labbe J."/>
            <person name="Martin F.M."/>
        </authorList>
    </citation>
    <scope>NUCLEOTIDE SEQUENCE</scope>
    <source>
        <strain evidence="1">EC-137</strain>
    </source>
</reference>
<name>A0ACB8QMK2_9AGAM</name>
<comment type="caution">
    <text evidence="1">The sequence shown here is derived from an EMBL/GenBank/DDBJ whole genome shotgun (WGS) entry which is preliminary data.</text>
</comment>
<reference evidence="1" key="1">
    <citation type="submission" date="2021-02" db="EMBL/GenBank/DDBJ databases">
        <authorList>
            <consortium name="DOE Joint Genome Institute"/>
            <person name="Ahrendt S."/>
            <person name="Looney B.P."/>
            <person name="Miyauchi S."/>
            <person name="Morin E."/>
            <person name="Drula E."/>
            <person name="Courty P.E."/>
            <person name="Chicoki N."/>
            <person name="Fauchery L."/>
            <person name="Kohler A."/>
            <person name="Kuo A."/>
            <person name="Labutti K."/>
            <person name="Pangilinan J."/>
            <person name="Lipzen A."/>
            <person name="Riley R."/>
            <person name="Andreopoulos W."/>
            <person name="He G."/>
            <person name="Johnson J."/>
            <person name="Barry K.W."/>
            <person name="Grigoriev I.V."/>
            <person name="Nagy L."/>
            <person name="Hibbett D."/>
            <person name="Henrissat B."/>
            <person name="Matheny P.B."/>
            <person name="Labbe J."/>
            <person name="Martin F."/>
        </authorList>
    </citation>
    <scope>NUCLEOTIDE SEQUENCE</scope>
    <source>
        <strain evidence="1">EC-137</strain>
    </source>
</reference>
<sequence length="1033" mass="114745">MDDGDYDETGTEDSGEPNALNASGWRGLWQRVHPPALTSLQRSILKCSIAYLVASAFTYNDTLSSFVALFSTAEGPDGEKHPSPSGHMVATVAVYFNPAKTLGGMLEADTYCLYSLAFVSFVSLGSMNLYWAIEPHPGWEWLADVLAILWVGVGMSCVAWIKVWMEKPTFNTACSMFSIILFIVVVKEGGLRTLASVSFIVFIGTCVSNLVCYTVWPQSATANLEKSMVKTLDSYSTLLKLVTNTFLLEEPAHRLSQEKIKNAVADHQASFTQLKKNLSEARSERVCGGPADGPGRLGTRRPYEDAVDSLTRLGQHLNGLRSGITLQYDIARAYRDGRLEARKRSSRARSRSGTDASDKGKTQGRAGNGFEDEETVVIKAVATIFGGMVDELGPPLQALSTTCTRAIKRLREAFVHRGSTQDPEVLPNEFLELVEGIERQMFQFESTSNQAVLRASTRGASGFTSRASFASIADENPILAGATDHENVFLVYFFIFTLQEFASELVNLVDAMSRIYAAERLRAKAGPWYKRPVRLLGCIGRRLKKGNRDMPGLSSKQPRPAEYLLATDSTRIAAHFPKVRPHAPNTIQTPAYHELSLYGRLKQWVWRVGARATDGDIKYAVKVGMATAILAAPAFFETTRPTFLEYRGEWALISFFVVMSPTIGGTNLLGVHRVLGTLLGAATAAAVYTFFSEQPLVLALFGFLFSIPCFYLIVATPQFASTGRFVLLTYNLTCLYSYNIRKRPNVWVIEIAWHRFIAVTIGVLWAAFVSRFWWPSEARRELSRALGEFCLNIGWLYTRLAASNSFAPKPPSAGEDGLVSATEETALVPRKPKTELSNSIEEFMAMELHLQIQLIKLQDLLKQTQHEPRLKGPFPIKLYRSILASLQTILDRLHSMRCVTTREEWCACSTVRRDFIAPTNKQRRELVGNVVLYFSVLSSAFRLKAPLPPYLPPAESARQDLVAAIRKLDVVRNRDIKGSRQLLFFAYALTMKGITQELSFLGKTSQEAFGVIGPSVQAFEEMFVDDARSAQMV</sequence>
<gene>
    <name evidence="1" type="ORF">K488DRAFT_48855</name>
</gene>
<evidence type="ECO:0000313" key="2">
    <source>
        <dbReference type="Proteomes" id="UP000814128"/>
    </source>
</evidence>
<accession>A0ACB8QMK2</accession>
<dbReference type="Proteomes" id="UP000814128">
    <property type="component" value="Unassembled WGS sequence"/>
</dbReference>
<proteinExistence type="predicted"/>
<dbReference type="EMBL" id="MU273533">
    <property type="protein sequence ID" value="KAI0032892.1"/>
    <property type="molecule type" value="Genomic_DNA"/>
</dbReference>
<protein>
    <submittedName>
        <fullName evidence="1">Fusaric acid resistance protein-like-domain-containing protein</fullName>
    </submittedName>
</protein>
<keyword evidence="2" id="KW-1185">Reference proteome</keyword>